<feature type="transmembrane region" description="Helical" evidence="3">
    <location>
        <begin position="53"/>
        <end position="77"/>
    </location>
</feature>
<evidence type="ECO:0000256" key="3">
    <source>
        <dbReference type="SAM" id="Phobius"/>
    </source>
</evidence>
<dbReference type="InterPro" id="IPR020846">
    <property type="entry name" value="MFS_dom"/>
</dbReference>
<accession>A0A0D7BL47</accession>
<feature type="transmembrane region" description="Helical" evidence="3">
    <location>
        <begin position="97"/>
        <end position="114"/>
    </location>
</feature>
<dbReference type="InterPro" id="IPR011701">
    <property type="entry name" value="MFS"/>
</dbReference>
<keyword evidence="6" id="KW-1185">Reference proteome</keyword>
<dbReference type="PROSITE" id="PS50850">
    <property type="entry name" value="MFS"/>
    <property type="match status" value="1"/>
</dbReference>
<reference evidence="5 6" key="1">
    <citation type="journal article" date="2015" name="Fungal Genet. Biol.">
        <title>Evolution of novel wood decay mechanisms in Agaricales revealed by the genome sequences of Fistulina hepatica and Cylindrobasidium torrendii.</title>
        <authorList>
            <person name="Floudas D."/>
            <person name="Held B.W."/>
            <person name="Riley R."/>
            <person name="Nagy L.G."/>
            <person name="Koehler G."/>
            <person name="Ransdell A.S."/>
            <person name="Younus H."/>
            <person name="Chow J."/>
            <person name="Chiniquy J."/>
            <person name="Lipzen A."/>
            <person name="Tritt A."/>
            <person name="Sun H."/>
            <person name="Haridas S."/>
            <person name="LaButti K."/>
            <person name="Ohm R.A."/>
            <person name="Kues U."/>
            <person name="Blanchette R.A."/>
            <person name="Grigoriev I.V."/>
            <person name="Minto R.E."/>
            <person name="Hibbett D.S."/>
        </authorList>
    </citation>
    <scope>NUCLEOTIDE SEQUENCE [LARGE SCALE GENOMIC DNA]</scope>
    <source>
        <strain evidence="5 6">FP15055 ss-10</strain>
    </source>
</reference>
<dbReference type="GO" id="GO:0016020">
    <property type="term" value="C:membrane"/>
    <property type="evidence" value="ECO:0007669"/>
    <property type="project" value="UniProtKB-SubCell"/>
</dbReference>
<feature type="transmembrane region" description="Helical" evidence="3">
    <location>
        <begin position="183"/>
        <end position="202"/>
    </location>
</feature>
<dbReference type="CDD" id="cd17324">
    <property type="entry name" value="MFS_NepI_like"/>
    <property type="match status" value="1"/>
</dbReference>
<keyword evidence="3" id="KW-1133">Transmembrane helix</keyword>
<feature type="transmembrane region" description="Helical" evidence="3">
    <location>
        <begin position="389"/>
        <end position="411"/>
    </location>
</feature>
<feature type="transmembrane region" description="Helical" evidence="3">
    <location>
        <begin position="292"/>
        <end position="312"/>
    </location>
</feature>
<proteinExistence type="predicted"/>
<feature type="region of interest" description="Disordered" evidence="2">
    <location>
        <begin position="462"/>
        <end position="487"/>
    </location>
</feature>
<name>A0A0D7BL47_9AGAR</name>
<evidence type="ECO:0000256" key="2">
    <source>
        <dbReference type="SAM" id="MobiDB-lite"/>
    </source>
</evidence>
<dbReference type="SUPFAM" id="SSF103473">
    <property type="entry name" value="MFS general substrate transporter"/>
    <property type="match status" value="1"/>
</dbReference>
<dbReference type="AlphaFoldDB" id="A0A0D7BL47"/>
<dbReference type="Gene3D" id="1.20.1250.20">
    <property type="entry name" value="MFS general substrate transporter like domains"/>
    <property type="match status" value="1"/>
</dbReference>
<dbReference type="PANTHER" id="PTHR42910">
    <property type="entry name" value="TRANSPORTER SCO4007-RELATED"/>
    <property type="match status" value="1"/>
</dbReference>
<dbReference type="PANTHER" id="PTHR42910:SF1">
    <property type="entry name" value="MAJOR FACILITATOR SUPERFAMILY (MFS) PROFILE DOMAIN-CONTAINING PROTEIN"/>
    <property type="match status" value="1"/>
</dbReference>
<sequence length="487" mass="53296">MAGRLRLRLDAQGSDKELSAPTTLDEGSEVEINTRDFGFLPIPKRLQFSPTKAFHWGMGLNLAFAFTSTATATNLYWCQPLLIQMSQDFNVSYEEVSRIPTLVQGGYATGLLFLTPLGDLVRRRQLILILIFTCACLTIGLCVTHSVVAFEVLSYLVGVSAVTAQVLMPLTADLAPPERRASAISLVLAGLLLGILLARVLAGVIGEFAGWRAVYYFALALQFTVLISSWLVIPDYPQKNKGLTYPRILLSMAKFAVTEPLLIQCCFISFGSMASFTNFWVTLTFLLGGEPYHYSTLIIGLFGLIGVAAVAMGPVLGRLIDGLVPWYATLIGILTLGLSHAIYTIGAGLNIAPVILTTIGIDTFRQMLEVSMATRIFGIAPDARARLNAIFILSIFVGQVTGTPLGTAVFVKYGWRASGALSCGFCGWMLFVLLLRGPHCPNNKWFGWEGGFEARKKVVEHDSERRMEEPPLEQNTSEQKHVEKIDV</sequence>
<dbReference type="Pfam" id="PF07690">
    <property type="entry name" value="MFS_1"/>
    <property type="match status" value="1"/>
</dbReference>
<feature type="compositionally biased region" description="Basic and acidic residues" evidence="2">
    <location>
        <begin position="478"/>
        <end position="487"/>
    </location>
</feature>
<dbReference type="STRING" id="1314674.A0A0D7BL47"/>
<feature type="transmembrane region" description="Helical" evidence="3">
    <location>
        <begin position="417"/>
        <end position="435"/>
    </location>
</feature>
<protein>
    <submittedName>
        <fullName evidence="5">MFS general substrate transporter</fullName>
    </submittedName>
</protein>
<feature type="transmembrane region" description="Helical" evidence="3">
    <location>
        <begin position="126"/>
        <end position="146"/>
    </location>
</feature>
<dbReference type="GO" id="GO:0022857">
    <property type="term" value="F:transmembrane transporter activity"/>
    <property type="evidence" value="ECO:0007669"/>
    <property type="project" value="InterPro"/>
</dbReference>
<evidence type="ECO:0000313" key="6">
    <source>
        <dbReference type="Proteomes" id="UP000054007"/>
    </source>
</evidence>
<keyword evidence="3" id="KW-0812">Transmembrane</keyword>
<dbReference type="EMBL" id="KN880456">
    <property type="protein sequence ID" value="KIY71273.1"/>
    <property type="molecule type" value="Genomic_DNA"/>
</dbReference>
<dbReference type="InterPro" id="IPR036259">
    <property type="entry name" value="MFS_trans_sf"/>
</dbReference>
<evidence type="ECO:0000259" key="4">
    <source>
        <dbReference type="PROSITE" id="PS50850"/>
    </source>
</evidence>
<evidence type="ECO:0000313" key="5">
    <source>
        <dbReference type="EMBL" id="KIY71273.1"/>
    </source>
</evidence>
<gene>
    <name evidence="5" type="ORF">CYLTODRAFT_390665</name>
</gene>
<feature type="domain" description="Major facilitator superfamily (MFS) profile" evidence="4">
    <location>
        <begin position="58"/>
        <end position="487"/>
    </location>
</feature>
<feature type="transmembrane region" description="Helical" evidence="3">
    <location>
        <begin position="324"/>
        <end position="343"/>
    </location>
</feature>
<dbReference type="OrthoDB" id="2105912at2759"/>
<dbReference type="Proteomes" id="UP000054007">
    <property type="component" value="Unassembled WGS sequence"/>
</dbReference>
<feature type="transmembrane region" description="Helical" evidence="3">
    <location>
        <begin position="261"/>
        <end position="286"/>
    </location>
</feature>
<keyword evidence="3" id="KW-0472">Membrane</keyword>
<comment type="subcellular location">
    <subcellularLocation>
        <location evidence="1">Membrane</location>
        <topology evidence="1">Multi-pass membrane protein</topology>
    </subcellularLocation>
</comment>
<organism evidence="5 6">
    <name type="scientific">Cylindrobasidium torrendii FP15055 ss-10</name>
    <dbReference type="NCBI Taxonomy" id="1314674"/>
    <lineage>
        <taxon>Eukaryota</taxon>
        <taxon>Fungi</taxon>
        <taxon>Dikarya</taxon>
        <taxon>Basidiomycota</taxon>
        <taxon>Agaricomycotina</taxon>
        <taxon>Agaricomycetes</taxon>
        <taxon>Agaricomycetidae</taxon>
        <taxon>Agaricales</taxon>
        <taxon>Marasmiineae</taxon>
        <taxon>Physalacriaceae</taxon>
        <taxon>Cylindrobasidium</taxon>
    </lineage>
</organism>
<feature type="transmembrane region" description="Helical" evidence="3">
    <location>
        <begin position="214"/>
        <end position="233"/>
    </location>
</feature>
<evidence type="ECO:0000256" key="1">
    <source>
        <dbReference type="ARBA" id="ARBA00004141"/>
    </source>
</evidence>